<keyword evidence="7" id="KW-0539">Nucleus</keyword>
<dbReference type="SMART" id="SM01261">
    <property type="entry name" value="Thymopoietin"/>
    <property type="match status" value="1"/>
</dbReference>
<reference evidence="12" key="1">
    <citation type="submission" date="2020-10" db="EMBL/GenBank/DDBJ databases">
        <title>Feather gene expression reveals the developmental basis of iridescence in African starlings.</title>
        <authorList>
            <person name="Rubenstein D.R."/>
        </authorList>
    </citation>
    <scope>NUCLEOTIDE SEQUENCE</scope>
    <source>
        <strain evidence="12">SS15</strain>
        <tissue evidence="12">Liver</tissue>
    </source>
</reference>
<evidence type="ECO:0000313" key="12">
    <source>
        <dbReference type="EMBL" id="KAG0118532.1"/>
    </source>
</evidence>
<dbReference type="Pfam" id="PF08198">
    <property type="entry name" value="Thymopoietin"/>
    <property type="match status" value="1"/>
</dbReference>
<comment type="caution">
    <text evidence="12">The sequence shown here is derived from an EMBL/GenBank/DDBJ whole genome shotgun (WGS) entry which is preliminary data.</text>
</comment>
<organism evidence="12">
    <name type="scientific">Lamprotornis superbus</name>
    <dbReference type="NCBI Taxonomy" id="245042"/>
    <lineage>
        <taxon>Eukaryota</taxon>
        <taxon>Metazoa</taxon>
        <taxon>Chordata</taxon>
        <taxon>Craniata</taxon>
        <taxon>Vertebrata</taxon>
        <taxon>Euteleostomi</taxon>
        <taxon>Archelosauria</taxon>
        <taxon>Archosauria</taxon>
        <taxon>Dinosauria</taxon>
        <taxon>Saurischia</taxon>
        <taxon>Theropoda</taxon>
        <taxon>Coelurosauria</taxon>
        <taxon>Aves</taxon>
        <taxon>Neognathae</taxon>
        <taxon>Neoaves</taxon>
        <taxon>Telluraves</taxon>
        <taxon>Australaves</taxon>
        <taxon>Passeriformes</taxon>
        <taxon>Sturnidae</taxon>
        <taxon>Lamprotornis</taxon>
    </lineage>
</organism>
<evidence type="ECO:0000256" key="9">
    <source>
        <dbReference type="SAM" id="Phobius"/>
    </source>
</evidence>
<dbReference type="OrthoDB" id="10072362at2759"/>
<evidence type="ECO:0000256" key="3">
    <source>
        <dbReference type="ARBA" id="ARBA00022481"/>
    </source>
</evidence>
<keyword evidence="6" id="KW-0238">DNA-binding</keyword>
<reference evidence="13" key="3">
    <citation type="submission" date="2022-01" db="EMBL/GenBank/DDBJ databases">
        <authorList>
            <person name="Rubenstein D.R."/>
        </authorList>
    </citation>
    <scope>NUCLEOTIDE SEQUENCE</scope>
    <source>
        <strain evidence="13">SS15</strain>
        <tissue evidence="13">Liver</tissue>
    </source>
</reference>
<dbReference type="EMBL" id="JADDUC020000005">
    <property type="protein sequence ID" value="KAI1239030.1"/>
    <property type="molecule type" value="Genomic_DNA"/>
</dbReference>
<dbReference type="FunFam" id="1.10.720.40:FF:000003">
    <property type="entry name" value="thymopoietin isoform X1"/>
    <property type="match status" value="1"/>
</dbReference>
<keyword evidence="9" id="KW-1133">Transmembrane helix</keyword>
<dbReference type="PANTHER" id="PTHR12019">
    <property type="entry name" value="LAMINA-ASSOCIATED POLYPEPTIDE THYMOPOIETIN"/>
    <property type="match status" value="1"/>
</dbReference>
<evidence type="ECO:0000256" key="2">
    <source>
        <dbReference type="ARBA" id="ARBA00007744"/>
    </source>
</evidence>
<dbReference type="InterPro" id="IPR011015">
    <property type="entry name" value="LEM/LEM-like_dom_sf"/>
</dbReference>
<keyword evidence="5" id="KW-0007">Acetylation</keyword>
<evidence type="ECO:0000256" key="8">
    <source>
        <dbReference type="SAM" id="MobiDB-lite"/>
    </source>
</evidence>
<dbReference type="AlphaFoldDB" id="A0A835TTI0"/>
<dbReference type="GO" id="GO:0003677">
    <property type="term" value="F:DNA binding"/>
    <property type="evidence" value="ECO:0007669"/>
    <property type="project" value="UniProtKB-KW"/>
</dbReference>
<dbReference type="Gene3D" id="1.10.720.40">
    <property type="match status" value="2"/>
</dbReference>
<evidence type="ECO:0000259" key="11">
    <source>
        <dbReference type="PROSITE" id="PS50955"/>
    </source>
</evidence>
<evidence type="ECO:0000256" key="4">
    <source>
        <dbReference type="ARBA" id="ARBA00022553"/>
    </source>
</evidence>
<reference evidence="13 14" key="2">
    <citation type="journal article" date="2021" name="J. Hered.">
        <title>Feather Gene Expression Elucidates the Developmental Basis of Plumage Iridescence in African Starlings.</title>
        <authorList>
            <person name="Rubenstein D.R."/>
            <person name="Corvelo A."/>
            <person name="MacManes M.D."/>
            <person name="Maia R."/>
            <person name="Narzisi G."/>
            <person name="Rousaki A."/>
            <person name="Vandenabeele P."/>
            <person name="Shawkey M.D."/>
            <person name="Solomon J."/>
        </authorList>
    </citation>
    <scope>NUCLEOTIDE SEQUENCE [LARGE SCALE GENOMIC DNA]</scope>
    <source>
        <strain evidence="13">SS15</strain>
    </source>
</reference>
<evidence type="ECO:0000256" key="5">
    <source>
        <dbReference type="ARBA" id="ARBA00022990"/>
    </source>
</evidence>
<evidence type="ECO:0008006" key="15">
    <source>
        <dbReference type="Google" id="ProtNLM"/>
    </source>
</evidence>
<feature type="region of interest" description="Disordered" evidence="8">
    <location>
        <begin position="300"/>
        <end position="329"/>
    </location>
</feature>
<dbReference type="Pfam" id="PF03020">
    <property type="entry name" value="LEM"/>
    <property type="match status" value="1"/>
</dbReference>
<dbReference type="SMART" id="SM00540">
    <property type="entry name" value="LEM"/>
    <property type="match status" value="1"/>
</dbReference>
<keyword evidence="9" id="KW-0472">Membrane</keyword>
<feature type="compositionally biased region" description="Polar residues" evidence="8">
    <location>
        <begin position="300"/>
        <end position="309"/>
    </location>
</feature>
<evidence type="ECO:0000256" key="7">
    <source>
        <dbReference type="ARBA" id="ARBA00023242"/>
    </source>
</evidence>
<dbReference type="PROSITE" id="PS50954">
    <property type="entry name" value="LEM"/>
    <property type="match status" value="1"/>
</dbReference>
<comment type="subcellular location">
    <subcellularLocation>
        <location evidence="1">Nucleus</location>
    </subcellularLocation>
</comment>
<name>A0A835TTI0_9PASS</name>
<dbReference type="CDD" id="cd12940">
    <property type="entry name" value="LEM_LAP2_LEMD1"/>
    <property type="match status" value="1"/>
</dbReference>
<dbReference type="EMBL" id="JADDUC010000109">
    <property type="protein sequence ID" value="KAG0118532.1"/>
    <property type="molecule type" value="Genomic_DNA"/>
</dbReference>
<evidence type="ECO:0000256" key="6">
    <source>
        <dbReference type="ARBA" id="ARBA00023125"/>
    </source>
</evidence>
<feature type="compositionally biased region" description="Polar residues" evidence="8">
    <location>
        <begin position="153"/>
        <end position="168"/>
    </location>
</feature>
<gene>
    <name evidence="12" type="ORF">IHE44_000889</name>
    <name evidence="13" type="ORF">IHE44_0012134</name>
</gene>
<dbReference type="CDD" id="cd12935">
    <property type="entry name" value="LEM_like"/>
    <property type="match status" value="1"/>
</dbReference>
<keyword evidence="9" id="KW-0812">Transmembrane</keyword>
<sequence length="525" mass="58718">MPEFLADPSVLTKEKLKSELIANNVSLPGGEQRKDVYVQLYLQHLTARNPPTLAQPDFSSDEEREPTPLGVRSRGAAAAGRKATKKTDKPRPEEKDDLDITEMSNEDLQEQLMKYGVNPGPIVATTRKLYEKKLLKLMEQGPDLKAPVPLPAISTTENTRQNGNNDSDQYSDNEEDPKTELRLEKREPLKTRTKTPVPLKQKRVVEHNQHMEQLLTAAKRQNHLKNPKQTAPPTPSKILQLLEAKNNLMLLASKWTMLILQNYFNCCALCGIGSKIECLKHGEAELVDNTYSQDGVTETVWTSGSSKSGPLQAFSRESTRGSRRTPRKRVEATAQLPIDDAVISESTTINETILAASNETLVGNRVPGNFKHAAPTLSVSELSDMPRRTPKKPLVTAEALERTTEERRVERDILKELFPYEVSTPTGISASCRRPIKGAASRPLEHSDFILEESYSKYAPKYGTSTDIKSEKPPIKKERPVALWIKVLLFVVVSVFMFLVYQSMETNQGNPFSKYLKMVTPGSAE</sequence>
<evidence type="ECO:0000256" key="1">
    <source>
        <dbReference type="ARBA" id="ARBA00004123"/>
    </source>
</evidence>
<feature type="region of interest" description="Disordered" evidence="8">
    <location>
        <begin position="48"/>
        <end position="101"/>
    </location>
</feature>
<dbReference type="InterPro" id="IPR013146">
    <property type="entry name" value="LEM-like_dom"/>
</dbReference>
<feature type="region of interest" description="Disordered" evidence="8">
    <location>
        <begin position="143"/>
        <end position="192"/>
    </location>
</feature>
<feature type="compositionally biased region" description="Basic and acidic residues" evidence="8">
    <location>
        <begin position="176"/>
        <end position="190"/>
    </location>
</feature>
<evidence type="ECO:0000313" key="14">
    <source>
        <dbReference type="Proteomes" id="UP000618051"/>
    </source>
</evidence>
<comment type="similarity">
    <text evidence="2">Belongs to the LEM family.</text>
</comment>
<evidence type="ECO:0000259" key="10">
    <source>
        <dbReference type="PROSITE" id="PS50954"/>
    </source>
</evidence>
<keyword evidence="4" id="KW-0597">Phosphoprotein</keyword>
<evidence type="ECO:0000313" key="13">
    <source>
        <dbReference type="EMBL" id="KAI1239030.1"/>
    </source>
</evidence>
<dbReference type="InterPro" id="IPR003887">
    <property type="entry name" value="LEM_dom"/>
</dbReference>
<dbReference type="FunFam" id="1.10.720.40:FF:000002">
    <property type="entry name" value="Thymopoietin isoform alpha"/>
    <property type="match status" value="1"/>
</dbReference>
<keyword evidence="3" id="KW-0488">Methylation</keyword>
<feature type="transmembrane region" description="Helical" evidence="9">
    <location>
        <begin position="481"/>
        <end position="501"/>
    </location>
</feature>
<dbReference type="GO" id="GO:0005635">
    <property type="term" value="C:nuclear envelope"/>
    <property type="evidence" value="ECO:0007669"/>
    <property type="project" value="UniProtKB-ARBA"/>
</dbReference>
<protein>
    <recommendedName>
        <fullName evidence="15">Thymopoietin</fullName>
    </recommendedName>
</protein>
<dbReference type="InterPro" id="IPR051656">
    <property type="entry name" value="LEM_domain"/>
</dbReference>
<feature type="compositionally biased region" description="Basic and acidic residues" evidence="8">
    <location>
        <begin position="85"/>
        <end position="94"/>
    </location>
</feature>
<dbReference type="SUPFAM" id="SSF63451">
    <property type="entry name" value="LEM domain"/>
    <property type="match status" value="2"/>
</dbReference>
<dbReference type="Proteomes" id="UP000618051">
    <property type="component" value="Unassembled WGS sequence"/>
</dbReference>
<keyword evidence="14" id="KW-1185">Reference proteome</keyword>
<feature type="domain" description="LEM-like" evidence="11">
    <location>
        <begin position="5"/>
        <end position="48"/>
    </location>
</feature>
<dbReference type="PROSITE" id="PS50955">
    <property type="entry name" value="LEM_LIKE"/>
    <property type="match status" value="1"/>
</dbReference>
<accession>A0A835TTI0</accession>
<dbReference type="PANTHER" id="PTHR12019:SF9">
    <property type="entry name" value="THYMOPOIETIN"/>
    <property type="match status" value="1"/>
</dbReference>
<proteinExistence type="inferred from homology"/>
<feature type="domain" description="LEM" evidence="10">
    <location>
        <begin position="97"/>
        <end position="141"/>
    </location>
</feature>